<name>S5ALG4_9ALTE</name>
<sequence length="141" mass="16253">MFEFDFLLTSGGRASEQLLYARMRHAYLKYNNWLIGQTWSTSWMALWLISRFIGTQTVWLLPHPNSYSNNGFEVAWKTRDNRWTTTPRKFTMKSVPDLIGTYTMKASWGHVKVGGICVSLLMNKAKITQTRVLPILSSALT</sequence>
<dbReference type="BioCyc" id="AMAC1300253:G12YX-3641-MONOMER"/>
<dbReference type="EMBL" id="CP004847">
    <property type="protein sequence ID" value="AGP79994.1"/>
    <property type="molecule type" value="Genomic_DNA"/>
</dbReference>
<evidence type="ECO:0000313" key="2">
    <source>
        <dbReference type="Proteomes" id="UP000014909"/>
    </source>
</evidence>
<organism evidence="1 2">
    <name type="scientific">Alteromonas mediterranea 615</name>
    <dbReference type="NCBI Taxonomy" id="1300253"/>
    <lineage>
        <taxon>Bacteria</taxon>
        <taxon>Pseudomonadati</taxon>
        <taxon>Pseudomonadota</taxon>
        <taxon>Gammaproteobacteria</taxon>
        <taxon>Alteromonadales</taxon>
        <taxon>Alteromonadaceae</taxon>
        <taxon>Alteromonas/Salinimonas group</taxon>
        <taxon>Alteromonas</taxon>
    </lineage>
</organism>
<dbReference type="AlphaFoldDB" id="S5ALG4"/>
<dbReference type="Proteomes" id="UP000014909">
    <property type="component" value="Plasmid unnamed"/>
</dbReference>
<gene>
    <name evidence="1" type="ORF">I633_22931</name>
</gene>
<accession>S5ALG4</accession>
<dbReference type="PATRIC" id="fig|1300253.3.peg.4776"/>
<geneLocation type="plasmid" evidence="1">
    <name>unnamed</name>
</geneLocation>
<reference evidence="1 2" key="1">
    <citation type="journal article" date="2013" name="Genome Biol. Evol.">
        <title>Genomic Diversity of "Deep Ecotype" Alteromonas macleodii Isolates: Evidence for Pan-Mediterranean Clonal Frames.</title>
        <authorList>
            <person name="Lopez-Perez M."/>
            <person name="Gonzaga A."/>
            <person name="Rodriguez-Valera F."/>
        </authorList>
    </citation>
    <scope>NUCLEOTIDE SEQUENCE [LARGE SCALE GENOMIC DNA]</scope>
    <source>
        <strain evidence="2">'English Channel 615'</strain>
        <plasmid evidence="2">Plasmid</plasmid>
    </source>
</reference>
<keyword evidence="1" id="KW-0614">Plasmid</keyword>
<evidence type="ECO:0000313" key="1">
    <source>
        <dbReference type="EMBL" id="AGP79994.1"/>
    </source>
</evidence>
<dbReference type="HOGENOM" id="CLU_1821333_0_0_6"/>
<protein>
    <submittedName>
        <fullName evidence="1">Uncharacterized protein</fullName>
    </submittedName>
</protein>
<dbReference type="KEGG" id="amh:I633_22931"/>
<proteinExistence type="predicted"/>